<dbReference type="AlphaFoldDB" id="A0A1G6C7H3"/>
<keyword evidence="21" id="KW-1185">Reference proteome</keyword>
<name>A0A1G6C7H3_9BACT</name>
<dbReference type="GO" id="GO:0004605">
    <property type="term" value="F:phosphatidate cytidylyltransferase activity"/>
    <property type="evidence" value="ECO:0007669"/>
    <property type="project" value="UniProtKB-EC"/>
</dbReference>
<organism evidence="20 21">
    <name type="scientific">Desulfonatronum thiosulfatophilum</name>
    <dbReference type="NCBI Taxonomy" id="617002"/>
    <lineage>
        <taxon>Bacteria</taxon>
        <taxon>Pseudomonadati</taxon>
        <taxon>Thermodesulfobacteriota</taxon>
        <taxon>Desulfovibrionia</taxon>
        <taxon>Desulfovibrionales</taxon>
        <taxon>Desulfonatronaceae</taxon>
        <taxon>Desulfonatronum</taxon>
    </lineage>
</organism>
<keyword evidence="9" id="KW-0444">Lipid biosynthesis</keyword>
<keyword evidence="11 18" id="KW-0812">Transmembrane</keyword>
<comment type="subcellular location">
    <subcellularLocation>
        <location evidence="2">Cell membrane</location>
        <topology evidence="2">Multi-pass membrane protein</topology>
    </subcellularLocation>
</comment>
<gene>
    <name evidence="20" type="ORF">SAMN05660653_01372</name>
</gene>
<evidence type="ECO:0000256" key="17">
    <source>
        <dbReference type="ARBA" id="ARBA00023264"/>
    </source>
</evidence>
<dbReference type="Pfam" id="PF01148">
    <property type="entry name" value="CTP_transf_1"/>
    <property type="match status" value="1"/>
</dbReference>
<dbReference type="GO" id="GO:0016024">
    <property type="term" value="P:CDP-diacylglycerol biosynthetic process"/>
    <property type="evidence" value="ECO:0007669"/>
    <property type="project" value="UniProtKB-UniPathway"/>
</dbReference>
<dbReference type="PROSITE" id="PS01315">
    <property type="entry name" value="CDS"/>
    <property type="match status" value="1"/>
</dbReference>
<feature type="transmembrane region" description="Helical" evidence="19">
    <location>
        <begin position="135"/>
        <end position="154"/>
    </location>
</feature>
<protein>
    <recommendedName>
        <fullName evidence="7 18">Phosphatidate cytidylyltransferase</fullName>
        <ecNumber evidence="6 18">2.7.7.41</ecNumber>
    </recommendedName>
</protein>
<evidence type="ECO:0000256" key="4">
    <source>
        <dbReference type="ARBA" id="ARBA00005189"/>
    </source>
</evidence>
<reference evidence="20 21" key="1">
    <citation type="submission" date="2016-10" db="EMBL/GenBank/DDBJ databases">
        <authorList>
            <person name="de Groot N.N."/>
        </authorList>
    </citation>
    <scope>NUCLEOTIDE SEQUENCE [LARGE SCALE GENOMIC DNA]</scope>
    <source>
        <strain evidence="20 21">ASO4-2</strain>
    </source>
</reference>
<comment type="catalytic activity">
    <reaction evidence="1 18">
        <text>a 1,2-diacyl-sn-glycero-3-phosphate + CTP + H(+) = a CDP-1,2-diacyl-sn-glycerol + diphosphate</text>
        <dbReference type="Rhea" id="RHEA:16229"/>
        <dbReference type="ChEBI" id="CHEBI:15378"/>
        <dbReference type="ChEBI" id="CHEBI:33019"/>
        <dbReference type="ChEBI" id="CHEBI:37563"/>
        <dbReference type="ChEBI" id="CHEBI:58332"/>
        <dbReference type="ChEBI" id="CHEBI:58608"/>
        <dbReference type="EC" id="2.7.7.41"/>
    </reaction>
</comment>
<evidence type="ECO:0000256" key="12">
    <source>
        <dbReference type="ARBA" id="ARBA00022695"/>
    </source>
</evidence>
<dbReference type="EMBL" id="FMXO01000007">
    <property type="protein sequence ID" value="SDB28762.1"/>
    <property type="molecule type" value="Genomic_DNA"/>
</dbReference>
<keyword evidence="13 19" id="KW-1133">Transmembrane helix</keyword>
<evidence type="ECO:0000313" key="20">
    <source>
        <dbReference type="EMBL" id="SDB28762.1"/>
    </source>
</evidence>
<evidence type="ECO:0000256" key="9">
    <source>
        <dbReference type="ARBA" id="ARBA00022516"/>
    </source>
</evidence>
<dbReference type="RefSeq" id="WP_092119131.1">
    <property type="nucleotide sequence ID" value="NZ_FMXO01000007.1"/>
</dbReference>
<evidence type="ECO:0000256" key="7">
    <source>
        <dbReference type="ARBA" id="ARBA00019373"/>
    </source>
</evidence>
<evidence type="ECO:0000256" key="15">
    <source>
        <dbReference type="ARBA" id="ARBA00023136"/>
    </source>
</evidence>
<dbReference type="GO" id="GO:0005886">
    <property type="term" value="C:plasma membrane"/>
    <property type="evidence" value="ECO:0007669"/>
    <property type="project" value="UniProtKB-SubCell"/>
</dbReference>
<keyword evidence="16" id="KW-0594">Phospholipid biosynthesis</keyword>
<dbReference type="STRING" id="617002.SAMN05660653_01372"/>
<evidence type="ECO:0000256" key="19">
    <source>
        <dbReference type="SAM" id="Phobius"/>
    </source>
</evidence>
<evidence type="ECO:0000256" key="2">
    <source>
        <dbReference type="ARBA" id="ARBA00004651"/>
    </source>
</evidence>
<evidence type="ECO:0000256" key="8">
    <source>
        <dbReference type="ARBA" id="ARBA00022475"/>
    </source>
</evidence>
<evidence type="ECO:0000256" key="13">
    <source>
        <dbReference type="ARBA" id="ARBA00022989"/>
    </source>
</evidence>
<keyword evidence="14" id="KW-0443">Lipid metabolism</keyword>
<keyword evidence="17" id="KW-1208">Phospholipid metabolism</keyword>
<evidence type="ECO:0000256" key="18">
    <source>
        <dbReference type="RuleBase" id="RU003938"/>
    </source>
</evidence>
<evidence type="ECO:0000256" key="10">
    <source>
        <dbReference type="ARBA" id="ARBA00022679"/>
    </source>
</evidence>
<accession>A0A1G6C7H3</accession>
<dbReference type="InterPro" id="IPR000374">
    <property type="entry name" value="PC_trans"/>
</dbReference>
<evidence type="ECO:0000313" key="21">
    <source>
        <dbReference type="Proteomes" id="UP000198771"/>
    </source>
</evidence>
<evidence type="ECO:0000256" key="3">
    <source>
        <dbReference type="ARBA" id="ARBA00005119"/>
    </source>
</evidence>
<evidence type="ECO:0000256" key="5">
    <source>
        <dbReference type="ARBA" id="ARBA00010185"/>
    </source>
</evidence>
<dbReference type="EC" id="2.7.7.41" evidence="6 18"/>
<dbReference type="PANTHER" id="PTHR46382:SF1">
    <property type="entry name" value="PHOSPHATIDATE CYTIDYLYLTRANSFERASE"/>
    <property type="match status" value="1"/>
</dbReference>
<keyword evidence="8" id="KW-1003">Cell membrane</keyword>
<feature type="transmembrane region" description="Helical" evidence="19">
    <location>
        <begin position="200"/>
        <end position="218"/>
    </location>
</feature>
<evidence type="ECO:0000256" key="16">
    <source>
        <dbReference type="ARBA" id="ARBA00023209"/>
    </source>
</evidence>
<keyword evidence="15 19" id="KW-0472">Membrane</keyword>
<feature type="transmembrane region" description="Helical" evidence="19">
    <location>
        <begin position="175"/>
        <end position="194"/>
    </location>
</feature>
<comment type="similarity">
    <text evidence="5 18">Belongs to the CDS family.</text>
</comment>
<dbReference type="OrthoDB" id="9799199at2"/>
<keyword evidence="10 18" id="KW-0808">Transferase</keyword>
<sequence length="266" mass="28634">MTLTSHQKRLLTALLPLPLLLWVLYAGGWPLLLLVIVLSALGQWEFYAMFWQKEQLANKFFGIAAGSIFLLGVFLSPAAAPILLAVFFCLSGVLFVSTYAGAPDSTRYQDAQILFLGVCYLPLLLHFALALPWPALLLVVAAAFISDTGAYYAGSMWGRRHVWPAISPKKTWMGSAGGMTACILSTVIIGLIWGTAGVPALVLLGVVLNVASQFGDFFESALKRSRAIKDSGALLPGHGGVLDRIDSLLFALPAYAALSYLHPFFG</sequence>
<comment type="pathway">
    <text evidence="4">Lipid metabolism.</text>
</comment>
<comment type="pathway">
    <text evidence="3 18">Phospholipid metabolism; CDP-diacylglycerol biosynthesis; CDP-diacylglycerol from sn-glycerol 3-phosphate: step 3/3.</text>
</comment>
<evidence type="ECO:0000256" key="1">
    <source>
        <dbReference type="ARBA" id="ARBA00001698"/>
    </source>
</evidence>
<evidence type="ECO:0000256" key="11">
    <source>
        <dbReference type="ARBA" id="ARBA00022692"/>
    </source>
</evidence>
<dbReference type="UniPathway" id="UPA00557">
    <property type="reaction ID" value="UER00614"/>
</dbReference>
<proteinExistence type="inferred from homology"/>
<evidence type="ECO:0000256" key="6">
    <source>
        <dbReference type="ARBA" id="ARBA00012487"/>
    </source>
</evidence>
<feature type="transmembrane region" description="Helical" evidence="19">
    <location>
        <begin position="56"/>
        <end position="76"/>
    </location>
</feature>
<dbReference type="PANTHER" id="PTHR46382">
    <property type="entry name" value="PHOSPHATIDATE CYTIDYLYLTRANSFERASE"/>
    <property type="match status" value="1"/>
</dbReference>
<feature type="transmembrane region" description="Helical" evidence="19">
    <location>
        <begin position="20"/>
        <end position="44"/>
    </location>
</feature>
<keyword evidence="12 18" id="KW-0548">Nucleotidyltransferase</keyword>
<feature type="transmembrane region" description="Helical" evidence="19">
    <location>
        <begin position="82"/>
        <end position="101"/>
    </location>
</feature>
<feature type="transmembrane region" description="Helical" evidence="19">
    <location>
        <begin position="113"/>
        <end position="129"/>
    </location>
</feature>
<evidence type="ECO:0000256" key="14">
    <source>
        <dbReference type="ARBA" id="ARBA00023098"/>
    </source>
</evidence>
<dbReference type="Proteomes" id="UP000198771">
    <property type="component" value="Unassembled WGS sequence"/>
</dbReference>